<feature type="compositionally biased region" description="Low complexity" evidence="1">
    <location>
        <begin position="1"/>
        <end position="12"/>
    </location>
</feature>
<keyword evidence="3" id="KW-1185">Reference proteome</keyword>
<feature type="compositionally biased region" description="Polar residues" evidence="1">
    <location>
        <begin position="89"/>
        <end position="101"/>
    </location>
</feature>
<evidence type="ECO:0000256" key="1">
    <source>
        <dbReference type="SAM" id="MobiDB-lite"/>
    </source>
</evidence>
<dbReference type="AlphaFoldDB" id="A0AAN5IEY4"/>
<sequence length="370" mass="42896">SLDSASSLPCSSKRTGKVKKQSVWSHDGTFRRIFSFKKRKNVLVQHALALALNHSPTQTSIPEALDESDRLSLYDNVTPKLPRLRLRSHSTPSMKLSTPSDSTRESVVEPDTEQEEAESSHKQERSQSLPYTKRELIKQHAVSTLSPLSEVCISTASIQLSIADSMREEFIVKWRQQRLRNRFTKEQSAGNSDEIEILRISRRSIVFPSTQLGRRVRETVSLDGYSEKRRDSKEERRNSMTFKNRTTSLYVIARSLKIIQKKSFKYRWNFPSNNGLLPAIPNLDPYPLDRLFNQEKIIIARMNEAERVTDVNELAGQLENMAFLDGRIRGRHFGWLRRLHFRRNSADLLKVDEEEEYTPRRVNGRFSTLY</sequence>
<organism evidence="2 3">
    <name type="scientific">Pristionchus mayeri</name>
    <dbReference type="NCBI Taxonomy" id="1317129"/>
    <lineage>
        <taxon>Eukaryota</taxon>
        <taxon>Metazoa</taxon>
        <taxon>Ecdysozoa</taxon>
        <taxon>Nematoda</taxon>
        <taxon>Chromadorea</taxon>
        <taxon>Rhabditida</taxon>
        <taxon>Rhabditina</taxon>
        <taxon>Diplogasteromorpha</taxon>
        <taxon>Diplogasteroidea</taxon>
        <taxon>Neodiplogasteridae</taxon>
        <taxon>Pristionchus</taxon>
    </lineage>
</organism>
<protein>
    <submittedName>
        <fullName evidence="2">Uncharacterized protein</fullName>
    </submittedName>
</protein>
<reference evidence="3" key="1">
    <citation type="submission" date="2022-10" db="EMBL/GenBank/DDBJ databases">
        <title>Genome assembly of Pristionchus species.</title>
        <authorList>
            <person name="Yoshida K."/>
            <person name="Sommer R.J."/>
        </authorList>
    </citation>
    <scope>NUCLEOTIDE SEQUENCE [LARGE SCALE GENOMIC DNA]</scope>
    <source>
        <strain evidence="3">RS5460</strain>
    </source>
</reference>
<dbReference type="EMBL" id="BTRK01000006">
    <property type="protein sequence ID" value="GMR61680.1"/>
    <property type="molecule type" value="Genomic_DNA"/>
</dbReference>
<gene>
    <name evidence="2" type="ORF">PMAYCL1PPCAC_31875</name>
</gene>
<feature type="compositionally biased region" description="Acidic residues" evidence="1">
    <location>
        <begin position="108"/>
        <end position="117"/>
    </location>
</feature>
<evidence type="ECO:0000313" key="2">
    <source>
        <dbReference type="EMBL" id="GMR61680.1"/>
    </source>
</evidence>
<feature type="non-terminal residue" evidence="2">
    <location>
        <position position="1"/>
    </location>
</feature>
<name>A0AAN5IEY4_9BILA</name>
<feature type="region of interest" description="Disordered" evidence="1">
    <location>
        <begin position="1"/>
        <end position="22"/>
    </location>
</feature>
<proteinExistence type="predicted"/>
<evidence type="ECO:0000313" key="3">
    <source>
        <dbReference type="Proteomes" id="UP001328107"/>
    </source>
</evidence>
<feature type="region of interest" description="Disordered" evidence="1">
    <location>
        <begin position="86"/>
        <end position="130"/>
    </location>
</feature>
<dbReference type="Proteomes" id="UP001328107">
    <property type="component" value="Unassembled WGS sequence"/>
</dbReference>
<accession>A0AAN5IEY4</accession>
<comment type="caution">
    <text evidence="2">The sequence shown here is derived from an EMBL/GenBank/DDBJ whole genome shotgun (WGS) entry which is preliminary data.</text>
</comment>